<reference evidence="3" key="1">
    <citation type="journal article" date="2019" name="Int. J. Syst. Evol. Microbiol.">
        <title>The Global Catalogue of Microorganisms (GCM) 10K type strain sequencing project: providing services to taxonomists for standard genome sequencing and annotation.</title>
        <authorList>
            <consortium name="The Broad Institute Genomics Platform"/>
            <consortium name="The Broad Institute Genome Sequencing Center for Infectious Disease"/>
            <person name="Wu L."/>
            <person name="Ma J."/>
        </authorList>
    </citation>
    <scope>NUCLEOTIDE SEQUENCE [LARGE SCALE GENOMIC DNA]</scope>
    <source>
        <strain evidence="3">CECT 7398</strain>
    </source>
</reference>
<dbReference type="RefSeq" id="WP_076589545.1">
    <property type="nucleotide sequence ID" value="NZ_JABEYA020000004.1"/>
</dbReference>
<feature type="transmembrane region" description="Helical" evidence="1">
    <location>
        <begin position="150"/>
        <end position="166"/>
    </location>
</feature>
<dbReference type="EMBL" id="JAUFQC010000027">
    <property type="protein sequence ID" value="MDN3612096.1"/>
    <property type="molecule type" value="Genomic_DNA"/>
</dbReference>
<keyword evidence="1" id="KW-0812">Transmembrane</keyword>
<feature type="transmembrane region" description="Helical" evidence="1">
    <location>
        <begin position="59"/>
        <end position="84"/>
    </location>
</feature>
<gene>
    <name evidence="2" type="ORF">QWZ16_21110</name>
</gene>
<organism evidence="2 3">
    <name type="scientific">Vibrio ostreicida</name>
    <dbReference type="NCBI Taxonomy" id="526588"/>
    <lineage>
        <taxon>Bacteria</taxon>
        <taxon>Pseudomonadati</taxon>
        <taxon>Pseudomonadota</taxon>
        <taxon>Gammaproteobacteria</taxon>
        <taxon>Vibrionales</taxon>
        <taxon>Vibrionaceae</taxon>
        <taxon>Vibrio</taxon>
    </lineage>
</organism>
<feature type="transmembrane region" description="Helical" evidence="1">
    <location>
        <begin position="278"/>
        <end position="297"/>
    </location>
</feature>
<evidence type="ECO:0000256" key="1">
    <source>
        <dbReference type="SAM" id="Phobius"/>
    </source>
</evidence>
<feature type="transmembrane region" description="Helical" evidence="1">
    <location>
        <begin position="96"/>
        <end position="114"/>
    </location>
</feature>
<dbReference type="Proteomes" id="UP001238540">
    <property type="component" value="Unassembled WGS sequence"/>
</dbReference>
<dbReference type="PANTHER" id="PTHR37308">
    <property type="entry name" value="INTEGRAL MEMBRANE PROTEIN"/>
    <property type="match status" value="1"/>
</dbReference>
<evidence type="ECO:0000313" key="3">
    <source>
        <dbReference type="Proteomes" id="UP001238540"/>
    </source>
</evidence>
<dbReference type="InterPro" id="IPR007163">
    <property type="entry name" value="VCA0040-like"/>
</dbReference>
<feature type="transmembrane region" description="Helical" evidence="1">
    <location>
        <begin position="126"/>
        <end position="144"/>
    </location>
</feature>
<proteinExistence type="predicted"/>
<sequence length="305" mass="33243">MNCLSTFLKGLAMGAADVVPGVSGGTIAFITGIYDTLLESIRRINPRLLSLAKREGLSAAFRHINGLFLVALFSGVLTSIATLAKLISWLLLTHPIPLWSFFFGLILVSVFHMLKQIETKSASRLAFLILGVGVAFSITMIHPLQLEPTHFNVLLAGSIAICAMILPGISGSFILLMLGMYGPILAAVKSFNTPVLALFVSGCVIGLLSFSHLLNFLLNRFRDLTLVFLTGLMIGTLPKIWPWKETLSWRTNSSGEQVPLLEKNLSPFDFETITSQPAQLGLALALMVCAFALVLGLEKWNNNRR</sequence>
<keyword evidence="1" id="KW-1133">Transmembrane helix</keyword>
<protein>
    <submittedName>
        <fullName evidence="2">DUF368 domain-containing protein</fullName>
    </submittedName>
</protein>
<keyword evidence="1" id="KW-0472">Membrane</keyword>
<feature type="transmembrane region" description="Helical" evidence="1">
    <location>
        <begin position="18"/>
        <end position="38"/>
    </location>
</feature>
<accession>A0ABT8C0E3</accession>
<dbReference type="Pfam" id="PF04018">
    <property type="entry name" value="VCA0040-like"/>
    <property type="match status" value="1"/>
</dbReference>
<comment type="caution">
    <text evidence="2">The sequence shown here is derived from an EMBL/GenBank/DDBJ whole genome shotgun (WGS) entry which is preliminary data.</text>
</comment>
<keyword evidence="3" id="KW-1185">Reference proteome</keyword>
<feature type="transmembrane region" description="Helical" evidence="1">
    <location>
        <begin position="197"/>
        <end position="217"/>
    </location>
</feature>
<dbReference type="PANTHER" id="PTHR37308:SF1">
    <property type="entry name" value="POLYPRENYL-PHOSPHATE TRANSPORTER"/>
    <property type="match status" value="1"/>
</dbReference>
<name>A0ABT8C0E3_9VIBR</name>
<evidence type="ECO:0000313" key="2">
    <source>
        <dbReference type="EMBL" id="MDN3612096.1"/>
    </source>
</evidence>